<evidence type="ECO:0000313" key="1">
    <source>
        <dbReference type="EMBL" id="GAK46640.1"/>
    </source>
</evidence>
<gene>
    <name evidence="1" type="ORF">M2A_3139</name>
</gene>
<keyword evidence="2" id="KW-1185">Reference proteome</keyword>
<dbReference type="RefSeq" id="WP_045449454.1">
    <property type="nucleotide sequence ID" value="NZ_BBIO01000023.1"/>
</dbReference>
<dbReference type="AlphaFoldDB" id="A0A081BF22"/>
<evidence type="ECO:0000313" key="2">
    <source>
        <dbReference type="Proteomes" id="UP000028702"/>
    </source>
</evidence>
<organism evidence="1 2">
    <name type="scientific">Tepidicaulis marinus</name>
    <dbReference type="NCBI Taxonomy" id="1333998"/>
    <lineage>
        <taxon>Bacteria</taxon>
        <taxon>Pseudomonadati</taxon>
        <taxon>Pseudomonadota</taxon>
        <taxon>Alphaproteobacteria</taxon>
        <taxon>Hyphomicrobiales</taxon>
        <taxon>Parvibaculaceae</taxon>
        <taxon>Tepidicaulis</taxon>
    </lineage>
</organism>
<accession>A0A081BF22</accession>
<dbReference type="EMBL" id="BBIO01000023">
    <property type="protein sequence ID" value="GAK46640.1"/>
    <property type="molecule type" value="Genomic_DNA"/>
</dbReference>
<protein>
    <submittedName>
        <fullName evidence="1">KlcB-like protein</fullName>
    </submittedName>
</protein>
<reference evidence="1 2" key="1">
    <citation type="submission" date="2014-07" db="EMBL/GenBank/DDBJ databases">
        <title>Tepidicaulis marinum gen. nov., sp. nov., a novel marine bacterium denitrifying nitrate to nitrous oxide strictly under microaerobic conditions.</title>
        <authorList>
            <person name="Takeuchi M."/>
            <person name="Yamagishi T."/>
            <person name="Kamagata Y."/>
            <person name="Oshima K."/>
            <person name="Hattori M."/>
            <person name="Katayama T."/>
            <person name="Hanada S."/>
            <person name="Tamaki H."/>
            <person name="Marumo K."/>
            <person name="Maeda H."/>
            <person name="Nedachi M."/>
            <person name="Iwasaki W."/>
            <person name="Suwa Y."/>
            <person name="Sakata S."/>
        </authorList>
    </citation>
    <scope>NUCLEOTIDE SEQUENCE [LARGE SCALE GENOMIC DNA]</scope>
    <source>
        <strain evidence="1 2">MA2</strain>
    </source>
</reference>
<dbReference type="Proteomes" id="UP000028702">
    <property type="component" value="Unassembled WGS sequence"/>
</dbReference>
<proteinExistence type="predicted"/>
<sequence length="189" mass="21126">MTEQTQTPAVAEYRSSMEYFIAEAVRLDWLRIEEYGKSEKMAEVVHGMAELALAFAQQNLEAHKAGPWAELDCIADWLDHFAEHTRAPSGTVPKPGQKGDFPLVIEGWAVHVTYRLFCGMTDHFVFRHFGKNGELAPAPYAVGGYRSHHAIDGLTAQLGVEEVARQALADVWGSVTPQELDRRNQLSLF</sequence>
<comment type="caution">
    <text evidence="1">The sequence shown here is derived from an EMBL/GenBank/DDBJ whole genome shotgun (WGS) entry which is preliminary data.</text>
</comment>
<name>A0A081BF22_9HYPH</name>
<dbReference type="STRING" id="1333998.M2A_3139"/>